<evidence type="ECO:0000256" key="1">
    <source>
        <dbReference type="ARBA" id="ARBA00001946"/>
    </source>
</evidence>
<keyword evidence="7" id="KW-1185">Reference proteome</keyword>
<gene>
    <name evidence="6" type="ORF">FHS87_004674</name>
</gene>
<dbReference type="InterPro" id="IPR015797">
    <property type="entry name" value="NUDIX_hydrolase-like_dom_sf"/>
</dbReference>
<dbReference type="InterPro" id="IPR000086">
    <property type="entry name" value="NUDIX_hydrolase_dom"/>
</dbReference>
<dbReference type="Proteomes" id="UP000580654">
    <property type="component" value="Unassembled WGS sequence"/>
</dbReference>
<reference evidence="6 7" key="1">
    <citation type="submission" date="2020-08" db="EMBL/GenBank/DDBJ databases">
        <title>Genomic Encyclopedia of Type Strains, Phase IV (KMG-IV): sequencing the most valuable type-strain genomes for metagenomic binning, comparative biology and taxonomic classification.</title>
        <authorList>
            <person name="Goeker M."/>
        </authorList>
    </citation>
    <scope>NUCLEOTIDE SEQUENCE [LARGE SCALE GENOMIC DNA]</scope>
    <source>
        <strain evidence="6 7">DSM 25622</strain>
    </source>
</reference>
<dbReference type="PANTHER" id="PTHR12629:SF0">
    <property type="entry name" value="DIPHOSPHOINOSITOL-POLYPHOSPHATE DIPHOSPHATASE"/>
    <property type="match status" value="1"/>
</dbReference>
<dbReference type="AlphaFoldDB" id="A0A840Y9J6"/>
<keyword evidence="3" id="KW-0378">Hydrolase</keyword>
<evidence type="ECO:0000256" key="4">
    <source>
        <dbReference type="ARBA" id="ARBA00022842"/>
    </source>
</evidence>
<evidence type="ECO:0000313" key="6">
    <source>
        <dbReference type="EMBL" id="MBB5696600.1"/>
    </source>
</evidence>
<dbReference type="EMBL" id="JACIJD010000063">
    <property type="protein sequence ID" value="MBB5696600.1"/>
    <property type="molecule type" value="Genomic_DNA"/>
</dbReference>
<dbReference type="PANTHER" id="PTHR12629">
    <property type="entry name" value="DIPHOSPHOINOSITOL POLYPHOSPHATE PHOSPHOHYDROLASE"/>
    <property type="match status" value="1"/>
</dbReference>
<dbReference type="RefSeq" id="WP_184522170.1">
    <property type="nucleotide sequence ID" value="NZ_JACIJD010000063.1"/>
</dbReference>
<evidence type="ECO:0000256" key="2">
    <source>
        <dbReference type="ARBA" id="ARBA00022723"/>
    </source>
</evidence>
<feature type="domain" description="Nudix hydrolase" evidence="5">
    <location>
        <begin position="8"/>
        <end position="140"/>
    </location>
</feature>
<organism evidence="6 7">
    <name type="scientific">Muricoccus pecuniae</name>
    <dbReference type="NCBI Taxonomy" id="693023"/>
    <lineage>
        <taxon>Bacteria</taxon>
        <taxon>Pseudomonadati</taxon>
        <taxon>Pseudomonadota</taxon>
        <taxon>Alphaproteobacteria</taxon>
        <taxon>Acetobacterales</taxon>
        <taxon>Roseomonadaceae</taxon>
        <taxon>Muricoccus</taxon>
    </lineage>
</organism>
<dbReference type="GO" id="GO:0005737">
    <property type="term" value="C:cytoplasm"/>
    <property type="evidence" value="ECO:0007669"/>
    <property type="project" value="TreeGrafter"/>
</dbReference>
<dbReference type="InterPro" id="IPR047198">
    <property type="entry name" value="DDP-like_NUDIX"/>
</dbReference>
<comment type="caution">
    <text evidence="6">The sequence shown here is derived from an EMBL/GenBank/DDBJ whole genome shotgun (WGS) entry which is preliminary data.</text>
</comment>
<evidence type="ECO:0000256" key="3">
    <source>
        <dbReference type="ARBA" id="ARBA00022801"/>
    </source>
</evidence>
<keyword evidence="2" id="KW-0479">Metal-binding</keyword>
<comment type="cofactor">
    <cofactor evidence="1">
        <name>Mg(2+)</name>
        <dbReference type="ChEBI" id="CHEBI:18420"/>
    </cofactor>
</comment>
<dbReference type="GO" id="GO:0016462">
    <property type="term" value="F:pyrophosphatase activity"/>
    <property type="evidence" value="ECO:0007669"/>
    <property type="project" value="InterPro"/>
</dbReference>
<accession>A0A840Y9J6</accession>
<keyword evidence="4" id="KW-0460">Magnesium</keyword>
<evidence type="ECO:0000313" key="7">
    <source>
        <dbReference type="Proteomes" id="UP000580654"/>
    </source>
</evidence>
<name>A0A840Y9J6_9PROT</name>
<dbReference type="PROSITE" id="PS51462">
    <property type="entry name" value="NUDIX"/>
    <property type="match status" value="1"/>
</dbReference>
<proteinExistence type="predicted"/>
<dbReference type="SUPFAM" id="SSF55811">
    <property type="entry name" value="Nudix"/>
    <property type="match status" value="1"/>
</dbReference>
<dbReference type="Gene3D" id="3.90.79.10">
    <property type="entry name" value="Nucleoside Triphosphate Pyrophosphohydrolase"/>
    <property type="match status" value="1"/>
</dbReference>
<dbReference type="Pfam" id="PF00293">
    <property type="entry name" value="NUDIX"/>
    <property type="match status" value="1"/>
</dbReference>
<sequence>MPGKPNREAGKQFAVLPLKDELGLTLVLLVTSRETRRWVLPKGWAEKQLSGPELAAKEAFEEAGVTGQVQLEPAGSYSYHKHLADGRTVMCTVEVFPMRVDRLPVDWPERQERTRQWFTLPEAASLVQEAELGSLLLQYVAL</sequence>
<dbReference type="CDD" id="cd04666">
    <property type="entry name" value="NUDIX_DIPP2_like_Nudt4"/>
    <property type="match status" value="1"/>
</dbReference>
<evidence type="ECO:0000259" key="5">
    <source>
        <dbReference type="PROSITE" id="PS51462"/>
    </source>
</evidence>
<protein>
    <submittedName>
        <fullName evidence="6">8-oxo-dGTP pyrophosphatase MutT (NUDIX family)</fullName>
    </submittedName>
</protein>
<dbReference type="GO" id="GO:0046872">
    <property type="term" value="F:metal ion binding"/>
    <property type="evidence" value="ECO:0007669"/>
    <property type="project" value="UniProtKB-KW"/>
</dbReference>